<dbReference type="InterPro" id="IPR044946">
    <property type="entry name" value="Restrct_endonuc_typeI_TRD_sf"/>
</dbReference>
<keyword evidence="4" id="KW-0808">Transferase</keyword>
<dbReference type="InterPro" id="IPR002052">
    <property type="entry name" value="DNA_methylase_N6_adenine_CS"/>
</dbReference>
<dbReference type="AlphaFoldDB" id="A0A7W3R888"/>
<dbReference type="RefSeq" id="WP_312880985.1">
    <property type="nucleotide sequence ID" value="NZ_JACJII010000001.1"/>
</dbReference>
<name>A0A7W3R888_9ACTN</name>
<reference evidence="4 5" key="1">
    <citation type="submission" date="2020-08" db="EMBL/GenBank/DDBJ databases">
        <title>Sequencing the genomes of 1000 actinobacteria strains.</title>
        <authorList>
            <person name="Klenk H.-P."/>
        </authorList>
    </citation>
    <scope>NUCLEOTIDE SEQUENCE [LARGE SCALE GENOMIC DNA]</scope>
    <source>
        <strain evidence="4 5">DSM 45823</strain>
    </source>
</reference>
<dbReference type="GO" id="GO:0032259">
    <property type="term" value="P:methylation"/>
    <property type="evidence" value="ECO:0007669"/>
    <property type="project" value="UniProtKB-KW"/>
</dbReference>
<dbReference type="GO" id="GO:0008170">
    <property type="term" value="F:N-methyltransferase activity"/>
    <property type="evidence" value="ECO:0007669"/>
    <property type="project" value="InterPro"/>
</dbReference>
<dbReference type="CDD" id="cd02440">
    <property type="entry name" value="AdoMet_MTases"/>
    <property type="match status" value="1"/>
</dbReference>
<comment type="caution">
    <text evidence="4">The sequence shown here is derived from an EMBL/GenBank/DDBJ whole genome shotgun (WGS) entry which is preliminary data.</text>
</comment>
<dbReference type="GO" id="GO:0003677">
    <property type="term" value="F:DNA binding"/>
    <property type="evidence" value="ECO:0007669"/>
    <property type="project" value="UniProtKB-KW"/>
</dbReference>
<sequence length="610" mass="65049">MPDTVTAADIARLAGVGRAAVSNWRRRHPDFPRPVGGTATSPQFALREVEDWLRAQGKLRQVPPAERAWQQVRSRADDTGLGETLAEAGEMLLNQATDPAFAAVTELAAERGAVEAYEFLLGRFLEVQPRRIGPTPAAVAELMADLLDPGTTSVLDPACGAGTLLVRALARRSPQRLLGQEQDGALARLARIRLALRGPGAEIAAGDSLRADGFAGTTVDAVLCDPPFNERHWGYEELTTDVRWEYGLPPRMEPELAWVQHALAHLAPGGLAVVAMPPAAAGRRSGRRIRAQLLRRGALRAVVALPGSAQLWLLRRPGAEPGPSTVLMVEGGDAAQITAAWRDFQSDPELDRPGVGRAVPLIDLLDEDVDVTPGRHLPAGGTERTAERFLQTRARLAGTLERMAALLPAARPAERAQDVPVVPLSELVRAGALTVRQAPLRREPATAGTGVPLLTAQDVIEGREPSAHVPPDLLDDGERWIIAEEGDVVVTAAARSLAARVVERGGAVLGPYLVLVRADPDLLDPHYLAGILRSSANVRQSTAVSSGSRIGIRRALVPRLPVEEQRRLGALFRRMDELAAALRAGADLGGELARLLADGIAEGALGPDRD</sequence>
<gene>
    <name evidence="4" type="ORF">HNR21_002304</name>
</gene>
<dbReference type="Gene3D" id="3.90.220.20">
    <property type="entry name" value="DNA methylase specificity domains"/>
    <property type="match status" value="1"/>
</dbReference>
<evidence type="ECO:0000313" key="5">
    <source>
        <dbReference type="Proteomes" id="UP000539313"/>
    </source>
</evidence>
<dbReference type="Gene3D" id="3.40.50.150">
    <property type="entry name" value="Vaccinia Virus protein VP39"/>
    <property type="match status" value="1"/>
</dbReference>
<dbReference type="InterPro" id="IPR052916">
    <property type="entry name" value="Type-I_RE_MTase_Subunit"/>
</dbReference>
<dbReference type="PANTHER" id="PTHR42998:SF1">
    <property type="entry name" value="TYPE I RESTRICTION ENZYME HINDI METHYLASE SUBUNIT"/>
    <property type="match status" value="1"/>
</dbReference>
<dbReference type="PANTHER" id="PTHR42998">
    <property type="entry name" value="TYPE I RESTRICTION ENZYME HINDVIIP M PROTEIN-RELATED"/>
    <property type="match status" value="1"/>
</dbReference>
<evidence type="ECO:0000259" key="3">
    <source>
        <dbReference type="Pfam" id="PF02384"/>
    </source>
</evidence>
<dbReference type="InterPro" id="IPR003356">
    <property type="entry name" value="DNA_methylase_A-5"/>
</dbReference>
<proteinExistence type="predicted"/>
<evidence type="ECO:0000256" key="2">
    <source>
        <dbReference type="ARBA" id="ARBA00023125"/>
    </source>
</evidence>
<dbReference type="Pfam" id="PF02384">
    <property type="entry name" value="N6_Mtase"/>
    <property type="match status" value="1"/>
</dbReference>
<dbReference type="InterPro" id="IPR029063">
    <property type="entry name" value="SAM-dependent_MTases_sf"/>
</dbReference>
<evidence type="ECO:0000256" key="1">
    <source>
        <dbReference type="ARBA" id="ARBA00022747"/>
    </source>
</evidence>
<keyword evidence="4" id="KW-0489">Methyltransferase</keyword>
<keyword evidence="2" id="KW-0238">DNA-binding</keyword>
<dbReference type="EMBL" id="JACJII010000001">
    <property type="protein sequence ID" value="MBA9003422.1"/>
    <property type="molecule type" value="Genomic_DNA"/>
</dbReference>
<dbReference type="PRINTS" id="PR00507">
    <property type="entry name" value="N12N6MTFRASE"/>
</dbReference>
<organism evidence="4 5">
    <name type="scientific">Thermomonospora cellulosilytica</name>
    <dbReference type="NCBI Taxonomy" id="1411118"/>
    <lineage>
        <taxon>Bacteria</taxon>
        <taxon>Bacillati</taxon>
        <taxon>Actinomycetota</taxon>
        <taxon>Actinomycetes</taxon>
        <taxon>Streptosporangiales</taxon>
        <taxon>Thermomonosporaceae</taxon>
        <taxon>Thermomonospora</taxon>
    </lineage>
</organism>
<dbReference type="Proteomes" id="UP000539313">
    <property type="component" value="Unassembled WGS sequence"/>
</dbReference>
<evidence type="ECO:0000313" key="4">
    <source>
        <dbReference type="EMBL" id="MBA9003422.1"/>
    </source>
</evidence>
<keyword evidence="5" id="KW-1185">Reference proteome</keyword>
<dbReference type="SUPFAM" id="SSF116734">
    <property type="entry name" value="DNA methylase specificity domain"/>
    <property type="match status" value="1"/>
</dbReference>
<dbReference type="GO" id="GO:0009307">
    <property type="term" value="P:DNA restriction-modification system"/>
    <property type="evidence" value="ECO:0007669"/>
    <property type="project" value="UniProtKB-KW"/>
</dbReference>
<dbReference type="PROSITE" id="PS00092">
    <property type="entry name" value="N6_MTASE"/>
    <property type="match status" value="1"/>
</dbReference>
<feature type="domain" description="DNA methylase adenine-specific" evidence="3">
    <location>
        <begin position="115"/>
        <end position="307"/>
    </location>
</feature>
<protein>
    <submittedName>
        <fullName evidence="4">16S rRNA G966 N2-methylase RsmD</fullName>
    </submittedName>
</protein>
<keyword evidence="1" id="KW-0680">Restriction system</keyword>
<dbReference type="SUPFAM" id="SSF53335">
    <property type="entry name" value="S-adenosyl-L-methionine-dependent methyltransferases"/>
    <property type="match status" value="1"/>
</dbReference>
<accession>A0A7W3R888</accession>